<protein>
    <recommendedName>
        <fullName evidence="10">Mannosyltransferase</fullName>
        <ecNumber evidence="10">2.4.1.-</ecNumber>
    </recommendedName>
</protein>
<feature type="transmembrane region" description="Helical" evidence="10">
    <location>
        <begin position="86"/>
        <end position="103"/>
    </location>
</feature>
<proteinExistence type="inferred from homology"/>
<accession>A0A1L0BHK0</accession>
<keyword evidence="7 10" id="KW-0256">Endoplasmic reticulum</keyword>
<dbReference type="Proteomes" id="UP000182334">
    <property type="component" value="Chromosome II"/>
</dbReference>
<dbReference type="EC" id="2.4.1.-" evidence="10"/>
<comment type="similarity">
    <text evidence="3 10">Belongs to the glycosyltransferase 22 family.</text>
</comment>
<name>A0A1L0BHK0_9ASCO</name>
<evidence type="ECO:0000256" key="7">
    <source>
        <dbReference type="ARBA" id="ARBA00022824"/>
    </source>
</evidence>
<feature type="transmembrane region" description="Helical" evidence="10">
    <location>
        <begin position="207"/>
        <end position="228"/>
    </location>
</feature>
<dbReference type="PANTHER" id="PTHR22760:SF2">
    <property type="entry name" value="ALPHA-1,2-MANNOSYLTRANSFERASE ALG9"/>
    <property type="match status" value="1"/>
</dbReference>
<dbReference type="UniPathway" id="UPA00378"/>
<feature type="transmembrane region" description="Helical" evidence="10">
    <location>
        <begin position="305"/>
        <end position="327"/>
    </location>
</feature>
<evidence type="ECO:0000256" key="10">
    <source>
        <dbReference type="RuleBase" id="RU363075"/>
    </source>
</evidence>
<dbReference type="OrthoDB" id="497541at2759"/>
<dbReference type="GO" id="GO:0005789">
    <property type="term" value="C:endoplasmic reticulum membrane"/>
    <property type="evidence" value="ECO:0007669"/>
    <property type="project" value="UniProtKB-SubCell"/>
</dbReference>
<dbReference type="GO" id="GO:0006487">
    <property type="term" value="P:protein N-linked glycosylation"/>
    <property type="evidence" value="ECO:0007669"/>
    <property type="project" value="TreeGrafter"/>
</dbReference>
<keyword evidence="8 10" id="KW-1133">Transmembrane helix</keyword>
<sequence>MSEGKEVDSVEPATSVAGDENTSIWQTALGVSLVTLNVLMRLYCGIFMIISDCDETYNYWEPLNLIARGFGKQTWEYSPAYAIRSYLYLIPYYVVTFPLRDYIHITGEQLPDYYFFYFIRIFALSGFTCFSEYKLFRSVQRNLSSYAANWFLLFSTVSAGMSHAGVAFLPSSFALGWIALGTSFALDVLTLENTFASVWPSVKAITCFLFAGIFGWPFTLALGLPFGVFTLASRFQTDPLVRIVLLCTVVFVAMMIVLISVDSYIYDRTMLFVPFNIVLYNVFSVEGEGPEIFGTEPFSYYAKNLLLNFNIVAPLGYIGVFINPAFFGNKIRTLIGIGAPLMIWTYIFGNQAHKEERFLYPIYPMITLSAAVLTSNVFSELKRRVHYKWVIRATSTLSMMTVIAVSLLRVVNLIENYSAPITSAQVFAEVAKNDSSVTIKNVCVGREWYHFPTSFFLPDTYRLKFIASGFDGLLPGDFPEGVPLTKAASKYPNGMNTRNIFSPDKIVELEECDFIIDNSSPVNHDNGEIQFITIDNGTPVVIEGWEKVSCEKIIRPDGNHKGVGKLLYVPQAFRNYIPYDIEYMYYCVLKKEG</sequence>
<evidence type="ECO:0000256" key="8">
    <source>
        <dbReference type="ARBA" id="ARBA00022989"/>
    </source>
</evidence>
<keyword evidence="6 10" id="KW-0812">Transmembrane</keyword>
<feature type="transmembrane region" description="Helical" evidence="10">
    <location>
        <begin position="334"/>
        <end position="352"/>
    </location>
</feature>
<keyword evidence="5" id="KW-0808">Transferase</keyword>
<evidence type="ECO:0000256" key="1">
    <source>
        <dbReference type="ARBA" id="ARBA00004477"/>
    </source>
</evidence>
<evidence type="ECO:0000256" key="5">
    <source>
        <dbReference type="ARBA" id="ARBA00022679"/>
    </source>
</evidence>
<comment type="pathway">
    <text evidence="2">Protein modification; protein glycosylation.</text>
</comment>
<feature type="transmembrane region" description="Helical" evidence="10">
    <location>
        <begin position="24"/>
        <end position="44"/>
    </location>
</feature>
<dbReference type="Pfam" id="PF03901">
    <property type="entry name" value="Glyco_transf_22"/>
    <property type="match status" value="1"/>
</dbReference>
<evidence type="ECO:0000256" key="4">
    <source>
        <dbReference type="ARBA" id="ARBA00022676"/>
    </source>
</evidence>
<feature type="transmembrane region" description="Helical" evidence="10">
    <location>
        <begin position="240"/>
        <end position="261"/>
    </location>
</feature>
<dbReference type="GO" id="GO:0000026">
    <property type="term" value="F:alpha-1,2-mannosyltransferase activity"/>
    <property type="evidence" value="ECO:0007669"/>
    <property type="project" value="TreeGrafter"/>
</dbReference>
<feature type="transmembrane region" description="Helical" evidence="10">
    <location>
        <begin position="175"/>
        <end position="195"/>
    </location>
</feature>
<evidence type="ECO:0000313" key="12">
    <source>
        <dbReference type="Proteomes" id="UP000182334"/>
    </source>
</evidence>
<evidence type="ECO:0000256" key="3">
    <source>
        <dbReference type="ARBA" id="ARBA00007063"/>
    </source>
</evidence>
<dbReference type="AlphaFoldDB" id="A0A1L0BHK0"/>
<evidence type="ECO:0000313" key="11">
    <source>
        <dbReference type="EMBL" id="SGZ49738.1"/>
    </source>
</evidence>
<reference evidence="11 12" key="1">
    <citation type="submission" date="2016-10" db="EMBL/GenBank/DDBJ databases">
        <authorList>
            <person name="de Groot N.N."/>
        </authorList>
    </citation>
    <scope>NUCLEOTIDE SEQUENCE [LARGE SCALE GENOMIC DNA]</scope>
    <source>
        <strain evidence="11 12">CBS 141442</strain>
    </source>
</reference>
<feature type="transmembrane region" description="Helical" evidence="10">
    <location>
        <begin position="148"/>
        <end position="169"/>
    </location>
</feature>
<comment type="subcellular location">
    <subcellularLocation>
        <location evidence="1 10">Endoplasmic reticulum membrane</location>
        <topology evidence="1 10">Multi-pass membrane protein</topology>
    </subcellularLocation>
</comment>
<dbReference type="PANTHER" id="PTHR22760">
    <property type="entry name" value="GLYCOSYLTRANSFERASE"/>
    <property type="match status" value="1"/>
</dbReference>
<dbReference type="InterPro" id="IPR005599">
    <property type="entry name" value="GPI_mannosylTrfase"/>
</dbReference>
<gene>
    <name evidence="11" type="ORF">SAMEA4029010_CIC11G00000001696</name>
</gene>
<organism evidence="11 12">
    <name type="scientific">Sungouiella intermedia</name>
    <dbReference type="NCBI Taxonomy" id="45354"/>
    <lineage>
        <taxon>Eukaryota</taxon>
        <taxon>Fungi</taxon>
        <taxon>Dikarya</taxon>
        <taxon>Ascomycota</taxon>
        <taxon>Saccharomycotina</taxon>
        <taxon>Pichiomycetes</taxon>
        <taxon>Metschnikowiaceae</taxon>
        <taxon>Sungouiella</taxon>
    </lineage>
</organism>
<evidence type="ECO:0000256" key="9">
    <source>
        <dbReference type="ARBA" id="ARBA00023136"/>
    </source>
</evidence>
<feature type="transmembrane region" description="Helical" evidence="10">
    <location>
        <begin position="115"/>
        <end position="136"/>
    </location>
</feature>
<feature type="transmembrane region" description="Helical" evidence="10">
    <location>
        <begin position="358"/>
        <end position="378"/>
    </location>
</feature>
<keyword evidence="9 10" id="KW-0472">Membrane</keyword>
<dbReference type="STRING" id="45354.A0A1L0BHK0"/>
<feature type="transmembrane region" description="Helical" evidence="10">
    <location>
        <begin position="390"/>
        <end position="411"/>
    </location>
</feature>
<dbReference type="EMBL" id="LT635757">
    <property type="protein sequence ID" value="SGZ49738.1"/>
    <property type="molecule type" value="Genomic_DNA"/>
</dbReference>
<evidence type="ECO:0000256" key="2">
    <source>
        <dbReference type="ARBA" id="ARBA00004922"/>
    </source>
</evidence>
<keyword evidence="4 10" id="KW-0328">Glycosyltransferase</keyword>
<keyword evidence="12" id="KW-1185">Reference proteome</keyword>
<evidence type="ECO:0000256" key="6">
    <source>
        <dbReference type="ARBA" id="ARBA00022692"/>
    </source>
</evidence>